<dbReference type="InterPro" id="IPR004932">
    <property type="entry name" value="Rer1"/>
</dbReference>
<keyword evidence="8" id="KW-1185">Reference proteome</keyword>
<evidence type="ECO:0000256" key="4">
    <source>
        <dbReference type="ARBA" id="ARBA00022989"/>
    </source>
</evidence>
<dbReference type="AlphaFoldDB" id="A0A7J7KTY6"/>
<evidence type="ECO:0000256" key="5">
    <source>
        <dbReference type="ARBA" id="ARBA00023136"/>
    </source>
</evidence>
<dbReference type="GO" id="GO:0000139">
    <property type="term" value="C:Golgi membrane"/>
    <property type="evidence" value="ECO:0007669"/>
    <property type="project" value="TreeGrafter"/>
</dbReference>
<comment type="caution">
    <text evidence="7">The sequence shown here is derived from an EMBL/GenBank/DDBJ whole genome shotgun (WGS) entry which is preliminary data.</text>
</comment>
<dbReference type="OrthoDB" id="448250at2759"/>
<dbReference type="Proteomes" id="UP000593567">
    <property type="component" value="Unassembled WGS sequence"/>
</dbReference>
<feature type="transmembrane region" description="Helical" evidence="6">
    <location>
        <begin position="17"/>
        <end position="34"/>
    </location>
</feature>
<protein>
    <submittedName>
        <fullName evidence="7">RER1</fullName>
    </submittedName>
</protein>
<evidence type="ECO:0000256" key="1">
    <source>
        <dbReference type="ARBA" id="ARBA00004141"/>
    </source>
</evidence>
<comment type="similarity">
    <text evidence="2">Belongs to the RER1 family.</text>
</comment>
<evidence type="ECO:0000256" key="3">
    <source>
        <dbReference type="ARBA" id="ARBA00022692"/>
    </source>
</evidence>
<evidence type="ECO:0000256" key="6">
    <source>
        <dbReference type="SAM" id="Phobius"/>
    </source>
</evidence>
<proteinExistence type="inferred from homology"/>
<dbReference type="GO" id="GO:0006890">
    <property type="term" value="P:retrograde vesicle-mediated transport, Golgi to endoplasmic reticulum"/>
    <property type="evidence" value="ECO:0007669"/>
    <property type="project" value="TreeGrafter"/>
</dbReference>
<dbReference type="PANTHER" id="PTHR10743">
    <property type="entry name" value="PROTEIN RER1"/>
    <property type="match status" value="1"/>
</dbReference>
<comment type="subcellular location">
    <subcellularLocation>
        <location evidence="1">Membrane</location>
        <topology evidence="1">Multi-pass membrane protein</topology>
    </subcellularLocation>
</comment>
<evidence type="ECO:0000313" key="8">
    <source>
        <dbReference type="Proteomes" id="UP000593567"/>
    </source>
</evidence>
<accession>A0A7J7KTY6</accession>
<sequence>MLLALTATCFNFTDIPVFWPILVIYFCLLVFFTMKKQIKHMLKYKYIPMTTGKTVYQAAKPHPEEVKGAQEV</sequence>
<dbReference type="EMBL" id="VXIV02000006">
    <property type="protein sequence ID" value="KAF6041651.1"/>
    <property type="molecule type" value="Genomic_DNA"/>
</dbReference>
<keyword evidence="3 6" id="KW-0812">Transmembrane</keyword>
<dbReference type="GO" id="GO:0006621">
    <property type="term" value="P:protein retention in ER lumen"/>
    <property type="evidence" value="ECO:0007669"/>
    <property type="project" value="TreeGrafter"/>
</dbReference>
<keyword evidence="4 6" id="KW-1133">Transmembrane helix</keyword>
<keyword evidence="5 6" id="KW-0472">Membrane</keyword>
<evidence type="ECO:0000313" key="7">
    <source>
        <dbReference type="EMBL" id="KAF6041651.1"/>
    </source>
</evidence>
<dbReference type="GO" id="GO:0005783">
    <property type="term" value="C:endoplasmic reticulum"/>
    <property type="evidence" value="ECO:0007669"/>
    <property type="project" value="GOC"/>
</dbReference>
<reference evidence="7" key="1">
    <citation type="submission" date="2020-06" db="EMBL/GenBank/DDBJ databases">
        <title>Draft genome of Bugula neritina, a colonial animal packing powerful symbionts and potential medicines.</title>
        <authorList>
            <person name="Rayko M."/>
        </authorList>
    </citation>
    <scope>NUCLEOTIDE SEQUENCE [LARGE SCALE GENOMIC DNA]</scope>
    <source>
        <strain evidence="7">Kwan_BN1</strain>
    </source>
</reference>
<dbReference type="PANTHER" id="PTHR10743:SF0">
    <property type="entry name" value="PROTEIN RER1"/>
    <property type="match status" value="1"/>
</dbReference>
<name>A0A7J7KTY6_BUGNE</name>
<evidence type="ECO:0000256" key="2">
    <source>
        <dbReference type="ARBA" id="ARBA00006070"/>
    </source>
</evidence>
<gene>
    <name evidence="7" type="ORF">EB796_000034</name>
</gene>
<dbReference type="Pfam" id="PF03248">
    <property type="entry name" value="Rer1"/>
    <property type="match status" value="1"/>
</dbReference>
<organism evidence="7 8">
    <name type="scientific">Bugula neritina</name>
    <name type="common">Brown bryozoan</name>
    <name type="synonym">Sertularia neritina</name>
    <dbReference type="NCBI Taxonomy" id="10212"/>
    <lineage>
        <taxon>Eukaryota</taxon>
        <taxon>Metazoa</taxon>
        <taxon>Spiralia</taxon>
        <taxon>Lophotrochozoa</taxon>
        <taxon>Bryozoa</taxon>
        <taxon>Gymnolaemata</taxon>
        <taxon>Cheilostomatida</taxon>
        <taxon>Flustrina</taxon>
        <taxon>Buguloidea</taxon>
        <taxon>Bugulidae</taxon>
        <taxon>Bugula</taxon>
    </lineage>
</organism>